<keyword evidence="6" id="KW-0130">Cell adhesion</keyword>
<dbReference type="InterPro" id="IPR036383">
    <property type="entry name" value="TSP1_rpt_sf"/>
</dbReference>
<dbReference type="InterPro" id="IPR044004">
    <property type="entry name" value="TSP1_spondin_dom"/>
</dbReference>
<evidence type="ECO:0000313" key="12">
    <source>
        <dbReference type="Proteomes" id="UP000678393"/>
    </source>
</evidence>
<dbReference type="PROSITE" id="PS50092">
    <property type="entry name" value="TSP1"/>
    <property type="match status" value="1"/>
</dbReference>
<dbReference type="InterPro" id="IPR009465">
    <property type="entry name" value="Spondin_N"/>
</dbReference>
<evidence type="ECO:0000256" key="5">
    <source>
        <dbReference type="ARBA" id="ARBA00022729"/>
    </source>
</evidence>
<keyword evidence="12" id="KW-1185">Reference proteome</keyword>
<evidence type="ECO:0000256" key="6">
    <source>
        <dbReference type="ARBA" id="ARBA00022889"/>
    </source>
</evidence>
<evidence type="ECO:0000256" key="4">
    <source>
        <dbReference type="ARBA" id="ARBA00022723"/>
    </source>
</evidence>
<evidence type="ECO:0000256" key="1">
    <source>
        <dbReference type="ARBA" id="ARBA00004498"/>
    </source>
</evidence>
<dbReference type="PROSITE" id="PS51020">
    <property type="entry name" value="SPONDIN"/>
    <property type="match status" value="1"/>
</dbReference>
<dbReference type="PANTHER" id="PTHR11311">
    <property type="entry name" value="SPONDIN"/>
    <property type="match status" value="1"/>
</dbReference>
<comment type="caution">
    <text evidence="11">The sequence shown here is derived from an EMBL/GenBank/DDBJ whole genome shotgun (WGS) entry which is preliminary data.</text>
</comment>
<dbReference type="SUPFAM" id="SSF82895">
    <property type="entry name" value="TSP-1 type 1 repeat"/>
    <property type="match status" value="1"/>
</dbReference>
<protein>
    <recommendedName>
        <fullName evidence="10">Spondin domain-containing protein</fullName>
    </recommendedName>
</protein>
<keyword evidence="3" id="KW-0272">Extracellular matrix</keyword>
<dbReference type="InterPro" id="IPR051418">
    <property type="entry name" value="Spondin/Thrombospondin_T1"/>
</dbReference>
<evidence type="ECO:0000259" key="10">
    <source>
        <dbReference type="PROSITE" id="PS51020"/>
    </source>
</evidence>
<evidence type="ECO:0000256" key="2">
    <source>
        <dbReference type="ARBA" id="ARBA00022525"/>
    </source>
</evidence>
<dbReference type="SMART" id="SM00209">
    <property type="entry name" value="TSP1"/>
    <property type="match status" value="1"/>
</dbReference>
<organism evidence="11 12">
    <name type="scientific">Candidula unifasciata</name>
    <dbReference type="NCBI Taxonomy" id="100452"/>
    <lineage>
        <taxon>Eukaryota</taxon>
        <taxon>Metazoa</taxon>
        <taxon>Spiralia</taxon>
        <taxon>Lophotrochozoa</taxon>
        <taxon>Mollusca</taxon>
        <taxon>Gastropoda</taxon>
        <taxon>Heterobranchia</taxon>
        <taxon>Euthyneura</taxon>
        <taxon>Panpulmonata</taxon>
        <taxon>Eupulmonata</taxon>
        <taxon>Stylommatophora</taxon>
        <taxon>Helicina</taxon>
        <taxon>Helicoidea</taxon>
        <taxon>Geomitridae</taxon>
        <taxon>Candidula</taxon>
    </lineage>
</organism>
<evidence type="ECO:0000256" key="9">
    <source>
        <dbReference type="SAM" id="MobiDB-lite"/>
    </source>
</evidence>
<feature type="compositionally biased region" description="Basic and acidic residues" evidence="9">
    <location>
        <begin position="277"/>
        <end position="296"/>
    </location>
</feature>
<dbReference type="InterPro" id="IPR038678">
    <property type="entry name" value="Spondin_N_sf"/>
</dbReference>
<keyword evidence="4" id="KW-0479">Metal-binding</keyword>
<dbReference type="GO" id="GO:0031012">
    <property type="term" value="C:extracellular matrix"/>
    <property type="evidence" value="ECO:0007669"/>
    <property type="project" value="TreeGrafter"/>
</dbReference>
<gene>
    <name evidence="11" type="ORF">CUNI_LOCUS13082</name>
</gene>
<feature type="region of interest" description="Disordered" evidence="9">
    <location>
        <begin position="380"/>
        <end position="406"/>
    </location>
</feature>
<feature type="domain" description="Spondin" evidence="10">
    <location>
        <begin position="1"/>
        <end position="136"/>
    </location>
</feature>
<evidence type="ECO:0000256" key="7">
    <source>
        <dbReference type="ARBA" id="ARBA00023157"/>
    </source>
</evidence>
<keyword evidence="8" id="KW-0325">Glycoprotein</keyword>
<evidence type="ECO:0000256" key="3">
    <source>
        <dbReference type="ARBA" id="ARBA00022530"/>
    </source>
</evidence>
<keyword evidence="5" id="KW-0732">Signal</keyword>
<comment type="subcellular location">
    <subcellularLocation>
        <location evidence="1">Secreted</location>
        <location evidence="1">Extracellular space</location>
        <location evidence="1">Extracellular matrix</location>
    </subcellularLocation>
</comment>
<reference evidence="11" key="1">
    <citation type="submission" date="2021-04" db="EMBL/GenBank/DDBJ databases">
        <authorList>
            <consortium name="Molecular Ecology Group"/>
        </authorList>
    </citation>
    <scope>NUCLEOTIDE SEQUENCE</scope>
</reference>
<dbReference type="AlphaFoldDB" id="A0A8S3ZD47"/>
<name>A0A8S3ZD47_9EUPU</name>
<evidence type="ECO:0000313" key="11">
    <source>
        <dbReference type="EMBL" id="CAG5127524.1"/>
    </source>
</evidence>
<dbReference type="OrthoDB" id="6090599at2759"/>
<dbReference type="Pfam" id="PF06468">
    <property type="entry name" value="Spond_N"/>
    <property type="match status" value="1"/>
</dbReference>
<dbReference type="Gene3D" id="2.60.40.2130">
    <property type="entry name" value="F-spondin domain"/>
    <property type="match status" value="1"/>
</dbReference>
<accession>A0A8S3ZD47</accession>
<dbReference type="GO" id="GO:0007155">
    <property type="term" value="P:cell adhesion"/>
    <property type="evidence" value="ECO:0007669"/>
    <property type="project" value="UniProtKB-KW"/>
</dbReference>
<dbReference type="NCBIfam" id="NF038123">
    <property type="entry name" value="NF038123_dom"/>
    <property type="match status" value="1"/>
</dbReference>
<dbReference type="GO" id="GO:0046872">
    <property type="term" value="F:metal ion binding"/>
    <property type="evidence" value="ECO:0007669"/>
    <property type="project" value="UniProtKB-KW"/>
</dbReference>
<dbReference type="Pfam" id="PF19028">
    <property type="entry name" value="TSP1_spondin"/>
    <property type="match status" value="1"/>
</dbReference>
<feature type="region of interest" description="Disordered" evidence="9">
    <location>
        <begin position="219"/>
        <end position="296"/>
    </location>
</feature>
<dbReference type="Proteomes" id="UP000678393">
    <property type="component" value="Unassembled WGS sequence"/>
</dbReference>
<dbReference type="EMBL" id="CAJHNH020002713">
    <property type="protein sequence ID" value="CAG5127524.1"/>
    <property type="molecule type" value="Genomic_DNA"/>
</dbReference>
<proteinExistence type="predicted"/>
<dbReference type="Gene3D" id="2.20.100.10">
    <property type="entry name" value="Thrombospondin type-1 (TSP1) repeat"/>
    <property type="match status" value="1"/>
</dbReference>
<keyword evidence="7" id="KW-1015">Disulfide bond</keyword>
<dbReference type="PANTHER" id="PTHR11311:SF15">
    <property type="entry name" value="SPONDIN-2"/>
    <property type="match status" value="1"/>
</dbReference>
<evidence type="ECO:0000256" key="8">
    <source>
        <dbReference type="ARBA" id="ARBA00023180"/>
    </source>
</evidence>
<keyword evidence="2" id="KW-0964">Secreted</keyword>
<sequence length="406" mass="45434">MWEEGANATLGAKLFAEQGDANQLDVESVQGYDDILDSFVAPPVSKGVGQTSTIVILDGHSSKLSFMMRIIPSPDWFIGVNSLDLCAHGRWKNKVHLDLTPFDAGTDQGLTFTAPNWPNTPQMPISAITSSLPDHPASSFFYPEFTNLPRLAYLELDIVSEYRHRETFMKVLHHFNATEKPESSDERKLKDNDVSTTTVKMDSKLSPFSVIFNKVAERASKNHNDNNPATEGISSHFEPPGHSNRSSIKNKEDNVITLNNSHLTTNHDNNDEINADGNKKEVHKSTTRKVDTERDPTFDTELKPALDSRFGAASIDCEVSEWSEWSECSQSCGFGQMERVRGVSVYPQSGGANCPRLTETSLCGSMRNCQWTPFTFLSPNATKRQMREGRNRRPRVQAQKLLETRH</sequence>
<feature type="compositionally biased region" description="Polar residues" evidence="9">
    <location>
        <begin position="256"/>
        <end position="267"/>
    </location>
</feature>
<dbReference type="InterPro" id="IPR000884">
    <property type="entry name" value="TSP1_rpt"/>
</dbReference>
<dbReference type="FunFam" id="2.20.100.10:FF:000026">
    <property type="entry name" value="Spondin 1"/>
    <property type="match status" value="1"/>
</dbReference>